<protein>
    <submittedName>
        <fullName evidence="2">Uncharacterized protein</fullName>
    </submittedName>
</protein>
<reference evidence="2" key="1">
    <citation type="submission" date="2014-12" db="EMBL/GenBank/DDBJ databases">
        <title>Insight into the proteome of Arion vulgaris.</title>
        <authorList>
            <person name="Aradska J."/>
            <person name="Bulat T."/>
            <person name="Smidak R."/>
            <person name="Sarate P."/>
            <person name="Gangsoo J."/>
            <person name="Sialana F."/>
            <person name="Bilban M."/>
            <person name="Lubec G."/>
        </authorList>
    </citation>
    <scope>NUCLEOTIDE SEQUENCE</scope>
    <source>
        <tissue evidence="2">Skin</tissue>
    </source>
</reference>
<proteinExistence type="predicted"/>
<evidence type="ECO:0000313" key="3">
    <source>
        <dbReference type="EMBL" id="CEK80618.1"/>
    </source>
</evidence>
<dbReference type="AlphaFoldDB" id="A0A0B7AJ48"/>
<feature type="compositionally biased region" description="Acidic residues" evidence="1">
    <location>
        <begin position="94"/>
        <end position="110"/>
    </location>
</feature>
<dbReference type="EMBL" id="HACG01033752">
    <property type="protein sequence ID" value="CEK80617.1"/>
    <property type="molecule type" value="Transcribed_RNA"/>
</dbReference>
<feature type="region of interest" description="Disordered" evidence="1">
    <location>
        <begin position="158"/>
        <end position="181"/>
    </location>
</feature>
<dbReference type="EMBL" id="HACG01033753">
    <property type="protein sequence ID" value="CEK80618.1"/>
    <property type="molecule type" value="Transcribed_RNA"/>
</dbReference>
<accession>A0A0B7AJ48</accession>
<dbReference type="EMBL" id="HACG01033756">
    <property type="protein sequence ID" value="CEK80621.1"/>
    <property type="molecule type" value="Transcribed_RNA"/>
</dbReference>
<feature type="region of interest" description="Disordered" evidence="1">
    <location>
        <begin position="94"/>
        <end position="141"/>
    </location>
</feature>
<feature type="compositionally biased region" description="Basic residues" evidence="1">
    <location>
        <begin position="116"/>
        <end position="128"/>
    </location>
</feature>
<evidence type="ECO:0000313" key="4">
    <source>
        <dbReference type="EMBL" id="CEK80621.1"/>
    </source>
</evidence>
<feature type="region of interest" description="Disordered" evidence="1">
    <location>
        <begin position="1"/>
        <end position="47"/>
    </location>
</feature>
<feature type="region of interest" description="Disordered" evidence="1">
    <location>
        <begin position="213"/>
        <end position="265"/>
    </location>
</feature>
<feature type="compositionally biased region" description="Basic and acidic residues" evidence="1">
    <location>
        <begin position="158"/>
        <end position="179"/>
    </location>
</feature>
<feature type="compositionally biased region" description="Basic residues" evidence="1">
    <location>
        <begin position="1"/>
        <end position="15"/>
    </location>
</feature>
<organism evidence="2">
    <name type="scientific">Arion vulgaris</name>
    <dbReference type="NCBI Taxonomy" id="1028688"/>
    <lineage>
        <taxon>Eukaryota</taxon>
        <taxon>Metazoa</taxon>
        <taxon>Spiralia</taxon>
        <taxon>Lophotrochozoa</taxon>
        <taxon>Mollusca</taxon>
        <taxon>Gastropoda</taxon>
        <taxon>Heterobranchia</taxon>
        <taxon>Euthyneura</taxon>
        <taxon>Panpulmonata</taxon>
        <taxon>Eupulmonata</taxon>
        <taxon>Stylommatophora</taxon>
        <taxon>Helicina</taxon>
        <taxon>Arionoidea</taxon>
        <taxon>Arionidae</taxon>
        <taxon>Arion</taxon>
    </lineage>
</organism>
<gene>
    <name evidence="2" type="primary">ORF121793</name>
    <name evidence="3" type="synonym">ORF121797</name>
    <name evidence="4" type="synonym">ORF121804</name>
</gene>
<evidence type="ECO:0000256" key="1">
    <source>
        <dbReference type="SAM" id="MobiDB-lite"/>
    </source>
</evidence>
<name>A0A0B7AJ48_9EUPU</name>
<evidence type="ECO:0000313" key="2">
    <source>
        <dbReference type="EMBL" id="CEK80617.1"/>
    </source>
</evidence>
<sequence length="292" mass="33471">MDSAKRISRRSKRKLAISSDSDDDVKTAETNIKTRRQSSRIYDKQHKADFRLPSRDEIWKDIPSLTSIPKIKTLTPRKTVNNFTKVYNDYNYDDYEDTSDDDTSSVESSDDENKKEKQHRIKNYHKRLQVQTSSSDEDDSTLDKCNKICVDISGITPKKQDKKDTAKRTDEQGSEHNCDNMKNILDSNHTIPIENDDLGDSDESEVLSPCKRNSHLRNRSVLESDDDDDNTKNDIDDNNDQENTDISGSSDSDDPSVESSRSTLANRKLKTIDMFKQFRDLQAKKKKSVSST</sequence>